<keyword evidence="4" id="KW-0547">Nucleotide-binding</keyword>
<dbReference type="Pfam" id="PF00211">
    <property type="entry name" value="Guanylate_cyc"/>
    <property type="match status" value="1"/>
</dbReference>
<dbReference type="CDD" id="cd07302">
    <property type="entry name" value="CHD"/>
    <property type="match status" value="1"/>
</dbReference>
<comment type="subcellular location">
    <subcellularLocation>
        <location evidence="2">Membrane</location>
    </subcellularLocation>
</comment>
<dbReference type="InParanoid" id="A0A3B1JC43"/>
<dbReference type="SMART" id="SM00044">
    <property type="entry name" value="CYCc"/>
    <property type="match status" value="1"/>
</dbReference>
<keyword evidence="3" id="KW-0812">Transmembrane</keyword>
<comment type="similarity">
    <text evidence="8">Belongs to the adenylyl cyclase class-4/guanylyl cyclase family.</text>
</comment>
<comment type="catalytic activity">
    <reaction evidence="1">
        <text>GTP = 3',5'-cyclic GMP + diphosphate</text>
        <dbReference type="Rhea" id="RHEA:13665"/>
        <dbReference type="ChEBI" id="CHEBI:33019"/>
        <dbReference type="ChEBI" id="CHEBI:37565"/>
        <dbReference type="ChEBI" id="CHEBI:57746"/>
        <dbReference type="EC" id="4.6.1.2"/>
    </reaction>
</comment>
<dbReference type="PANTHER" id="PTHR11920">
    <property type="entry name" value="GUANYLYL CYCLASE"/>
    <property type="match status" value="1"/>
</dbReference>
<evidence type="ECO:0000259" key="9">
    <source>
        <dbReference type="PROSITE" id="PS50125"/>
    </source>
</evidence>
<evidence type="ECO:0000313" key="11">
    <source>
        <dbReference type="Proteomes" id="UP000018467"/>
    </source>
</evidence>
<dbReference type="Proteomes" id="UP000018467">
    <property type="component" value="Unassembled WGS sequence"/>
</dbReference>
<dbReference type="Ensembl" id="ENSAMXT00000051015.1">
    <property type="protein sequence ID" value="ENSAMXP00000039808.1"/>
    <property type="gene ID" value="ENSAMXG00000029189.1"/>
</dbReference>
<feature type="domain" description="Guanylate cyclase" evidence="9">
    <location>
        <begin position="49"/>
        <end position="135"/>
    </location>
</feature>
<evidence type="ECO:0000256" key="4">
    <source>
        <dbReference type="ARBA" id="ARBA00022741"/>
    </source>
</evidence>
<dbReference type="InterPro" id="IPR018297">
    <property type="entry name" value="A/G_cyclase_CS"/>
</dbReference>
<organism evidence="10 11">
    <name type="scientific">Astyanax mexicanus</name>
    <name type="common">Blind cave fish</name>
    <name type="synonym">Astyanax fasciatus mexicanus</name>
    <dbReference type="NCBI Taxonomy" id="7994"/>
    <lineage>
        <taxon>Eukaryota</taxon>
        <taxon>Metazoa</taxon>
        <taxon>Chordata</taxon>
        <taxon>Craniata</taxon>
        <taxon>Vertebrata</taxon>
        <taxon>Euteleostomi</taxon>
        <taxon>Actinopterygii</taxon>
        <taxon>Neopterygii</taxon>
        <taxon>Teleostei</taxon>
        <taxon>Ostariophysi</taxon>
        <taxon>Characiformes</taxon>
        <taxon>Characoidei</taxon>
        <taxon>Acestrorhamphidae</taxon>
        <taxon>Acestrorhamphinae</taxon>
        <taxon>Astyanax</taxon>
    </lineage>
</organism>
<evidence type="ECO:0000256" key="3">
    <source>
        <dbReference type="ARBA" id="ARBA00022692"/>
    </source>
</evidence>
<dbReference type="GO" id="GO:0004016">
    <property type="term" value="F:adenylate cyclase activity"/>
    <property type="evidence" value="ECO:0007669"/>
    <property type="project" value="TreeGrafter"/>
</dbReference>
<dbReference type="PROSITE" id="PS50125">
    <property type="entry name" value="GUANYLATE_CYCLASE_2"/>
    <property type="match status" value="1"/>
</dbReference>
<evidence type="ECO:0000256" key="8">
    <source>
        <dbReference type="RuleBase" id="RU000405"/>
    </source>
</evidence>
<reference evidence="10" key="4">
    <citation type="submission" date="2025-09" db="UniProtKB">
        <authorList>
            <consortium name="Ensembl"/>
        </authorList>
    </citation>
    <scope>IDENTIFICATION</scope>
</reference>
<reference evidence="10" key="3">
    <citation type="submission" date="2025-08" db="UniProtKB">
        <authorList>
            <consortium name="Ensembl"/>
        </authorList>
    </citation>
    <scope>IDENTIFICATION</scope>
</reference>
<keyword evidence="5" id="KW-1133">Transmembrane helix</keyword>
<protein>
    <recommendedName>
        <fullName evidence="9">Guanylate cyclase domain-containing protein</fullName>
    </recommendedName>
</protein>
<dbReference type="PANTHER" id="PTHR11920:SF228">
    <property type="entry name" value="RETINAL GUANYLYL CYCLASE 1"/>
    <property type="match status" value="1"/>
</dbReference>
<name>A0A3B1JC43_ASTMX</name>
<sequence>MLEQYSTNLEDLIRERTEELEVERQKTDALVAQIPVCLSADCVQLSMFVETIGDAYMVASGVPNRNGKRHAAEMANMSLDILSCIGTFKMRHMPTVKVRIRIGLHSGPVVAGVVGLTMPRYCLFGDTVNTASRMESTGLCKYSTCSTILLMLNCVKTKHFIATLQSGTGNKIKYSLRHLNIYSIPLLAILL</sequence>
<keyword evidence="7 8" id="KW-0456">Lyase</keyword>
<dbReference type="InterPro" id="IPR029787">
    <property type="entry name" value="Nucleotide_cyclase"/>
</dbReference>
<evidence type="ECO:0000256" key="6">
    <source>
        <dbReference type="ARBA" id="ARBA00023136"/>
    </source>
</evidence>
<keyword evidence="6" id="KW-0472">Membrane</keyword>
<dbReference type="GO" id="GO:0001653">
    <property type="term" value="F:peptide receptor activity"/>
    <property type="evidence" value="ECO:0007669"/>
    <property type="project" value="TreeGrafter"/>
</dbReference>
<evidence type="ECO:0000256" key="1">
    <source>
        <dbReference type="ARBA" id="ARBA00001436"/>
    </source>
</evidence>
<reference evidence="11" key="2">
    <citation type="journal article" date="2014" name="Nat. Commun.">
        <title>The cavefish genome reveals candidate genes for eye loss.</title>
        <authorList>
            <person name="McGaugh S.E."/>
            <person name="Gross J.B."/>
            <person name="Aken B."/>
            <person name="Blin M."/>
            <person name="Borowsky R."/>
            <person name="Chalopin D."/>
            <person name="Hinaux H."/>
            <person name="Jeffery W.R."/>
            <person name="Keene A."/>
            <person name="Ma L."/>
            <person name="Minx P."/>
            <person name="Murphy D."/>
            <person name="O'Quin K.E."/>
            <person name="Retaux S."/>
            <person name="Rohner N."/>
            <person name="Searle S.M."/>
            <person name="Stahl B.A."/>
            <person name="Tabin C."/>
            <person name="Volff J.N."/>
            <person name="Yoshizawa M."/>
            <person name="Warren W.C."/>
        </authorList>
    </citation>
    <scope>NUCLEOTIDE SEQUENCE [LARGE SCALE GENOMIC DNA]</scope>
    <source>
        <strain evidence="11">female</strain>
    </source>
</reference>
<evidence type="ECO:0000256" key="2">
    <source>
        <dbReference type="ARBA" id="ARBA00004370"/>
    </source>
</evidence>
<dbReference type="PROSITE" id="PS00452">
    <property type="entry name" value="GUANYLATE_CYCLASE_1"/>
    <property type="match status" value="1"/>
</dbReference>
<dbReference type="GO" id="GO:0000166">
    <property type="term" value="F:nucleotide binding"/>
    <property type="evidence" value="ECO:0007669"/>
    <property type="project" value="UniProtKB-KW"/>
</dbReference>
<proteinExistence type="inferred from homology"/>
<dbReference type="AlphaFoldDB" id="A0A3B1JC43"/>
<dbReference type="STRING" id="7994.ENSAMXP00000039808"/>
<evidence type="ECO:0000313" key="10">
    <source>
        <dbReference type="Ensembl" id="ENSAMXP00000039808.1"/>
    </source>
</evidence>
<dbReference type="GO" id="GO:0035556">
    <property type="term" value="P:intracellular signal transduction"/>
    <property type="evidence" value="ECO:0007669"/>
    <property type="project" value="InterPro"/>
</dbReference>
<reference evidence="11" key="1">
    <citation type="submission" date="2013-03" db="EMBL/GenBank/DDBJ databases">
        <authorList>
            <person name="Jeffery W."/>
            <person name="Warren W."/>
            <person name="Wilson R.K."/>
        </authorList>
    </citation>
    <scope>NUCLEOTIDE SEQUENCE</scope>
    <source>
        <strain evidence="11">female</strain>
    </source>
</reference>
<dbReference type="Bgee" id="ENSAMXG00000029189">
    <property type="expression patterns" value="Expressed in camera-type eye and 4 other cell types or tissues"/>
</dbReference>
<dbReference type="GeneTree" id="ENSGT00940000164853"/>
<dbReference type="SUPFAM" id="SSF55073">
    <property type="entry name" value="Nucleotide cyclase"/>
    <property type="match status" value="1"/>
</dbReference>
<dbReference type="GO" id="GO:0004383">
    <property type="term" value="F:guanylate cyclase activity"/>
    <property type="evidence" value="ECO:0007669"/>
    <property type="project" value="UniProtKB-EC"/>
</dbReference>
<accession>A0A3B1JC43</accession>
<dbReference type="InterPro" id="IPR001054">
    <property type="entry name" value="A/G_cyclase"/>
</dbReference>
<evidence type="ECO:0000256" key="7">
    <source>
        <dbReference type="ARBA" id="ARBA00023239"/>
    </source>
</evidence>
<dbReference type="GO" id="GO:0007168">
    <property type="term" value="P:receptor guanylyl cyclase signaling pathway"/>
    <property type="evidence" value="ECO:0007669"/>
    <property type="project" value="TreeGrafter"/>
</dbReference>
<dbReference type="Gene3D" id="3.30.70.1230">
    <property type="entry name" value="Nucleotide cyclase"/>
    <property type="match status" value="1"/>
</dbReference>
<evidence type="ECO:0000256" key="5">
    <source>
        <dbReference type="ARBA" id="ARBA00022989"/>
    </source>
</evidence>
<keyword evidence="11" id="KW-1185">Reference proteome</keyword>
<dbReference type="InterPro" id="IPR050401">
    <property type="entry name" value="Cyclic_nucleotide_synthase"/>
</dbReference>
<dbReference type="GO" id="GO:0005886">
    <property type="term" value="C:plasma membrane"/>
    <property type="evidence" value="ECO:0007669"/>
    <property type="project" value="TreeGrafter"/>
</dbReference>